<dbReference type="Gene3D" id="3.40.50.12710">
    <property type="match status" value="1"/>
</dbReference>
<dbReference type="GO" id="GO:0035243">
    <property type="term" value="F:protein-arginine omega-N symmetric methyltransferase activity"/>
    <property type="evidence" value="ECO:0007669"/>
    <property type="project" value="TreeGrafter"/>
</dbReference>
<dbReference type="Pfam" id="PF02636">
    <property type="entry name" value="Methyltransf_28"/>
    <property type="match status" value="1"/>
</dbReference>
<proteinExistence type="predicted"/>
<dbReference type="Proteomes" id="UP000503096">
    <property type="component" value="Chromosome"/>
</dbReference>
<accession>A0A6M4H946</accession>
<dbReference type="InParanoid" id="A0A6M4H946"/>
<sequence length="389" mass="42388">MPPAHDPILPPPSPEAAAHSQRLAEHIAEDIVANGDWIPFSRFMELALYAPGLGYYAAGSRKFGAEGDFVTSPEISPVFAQCIGLQARQVLDKVGGDVLELGPGSGVLACDLFGELKAQGKAPDRYLMLEVSPDLRERQRALIAEKHPADLERFVWLDELPAKIRGFVIANEVLDVVPCSLVLRTKGEYYERGVGLTEAGFVWDDQPLPDGPLRRRAQAVIPPGDYDYLTEVSLASEGLVRTLARSLEAGLAVFIDYGFPQRELYHPQRSMGTLRCHYRHRFHGDPFFMPGLQDITAHVDFTAMGQAAESADAEVLGFTTQAYFLISCGLAVLVSGGDPSMTLSRLKATSAVHRLISPSEMGELFKVLAIGKGLDDPLLGFQSARPMAL</sequence>
<reference evidence="3 4" key="1">
    <citation type="submission" date="2020-04" db="EMBL/GenBank/DDBJ databases">
        <title>Usitatibacter rugosus gen. nov., sp. nov. and Usitatibacter palustris sp. nov., novel members of Usitatibacteraceae fam. nov. within the order Nitrosomonadales isolated from soil.</title>
        <authorList>
            <person name="Huber K.J."/>
            <person name="Neumann-Schaal M."/>
            <person name="Geppert A."/>
            <person name="Luckner M."/>
            <person name="Wanner G."/>
            <person name="Overmann J."/>
        </authorList>
    </citation>
    <scope>NUCLEOTIDE SEQUENCE [LARGE SCALE GENOMIC DNA]</scope>
    <source>
        <strain evidence="3 4">Swamp67</strain>
    </source>
</reference>
<evidence type="ECO:0000256" key="1">
    <source>
        <dbReference type="ARBA" id="ARBA00022603"/>
    </source>
</evidence>
<keyword evidence="1" id="KW-0489">Methyltransferase</keyword>
<evidence type="ECO:0000313" key="3">
    <source>
        <dbReference type="EMBL" id="QJR16259.1"/>
    </source>
</evidence>
<dbReference type="SUPFAM" id="SSF53335">
    <property type="entry name" value="S-adenosyl-L-methionine-dependent methyltransferases"/>
    <property type="match status" value="1"/>
</dbReference>
<evidence type="ECO:0000256" key="2">
    <source>
        <dbReference type="ARBA" id="ARBA00022679"/>
    </source>
</evidence>
<dbReference type="InterPro" id="IPR003788">
    <property type="entry name" value="NDUFAF7"/>
</dbReference>
<dbReference type="PANTHER" id="PTHR12049:SF7">
    <property type="entry name" value="PROTEIN ARGININE METHYLTRANSFERASE NDUFAF7, MITOCHONDRIAL"/>
    <property type="match status" value="1"/>
</dbReference>
<dbReference type="InterPro" id="IPR038375">
    <property type="entry name" value="NDUFAF7_sf"/>
</dbReference>
<organism evidence="3 4">
    <name type="scientific">Usitatibacter palustris</name>
    <dbReference type="NCBI Taxonomy" id="2732487"/>
    <lineage>
        <taxon>Bacteria</taxon>
        <taxon>Pseudomonadati</taxon>
        <taxon>Pseudomonadota</taxon>
        <taxon>Betaproteobacteria</taxon>
        <taxon>Nitrosomonadales</taxon>
        <taxon>Usitatibacteraceae</taxon>
        <taxon>Usitatibacter</taxon>
    </lineage>
</organism>
<dbReference type="GO" id="GO:0032259">
    <property type="term" value="P:methylation"/>
    <property type="evidence" value="ECO:0007669"/>
    <property type="project" value="UniProtKB-KW"/>
</dbReference>
<protein>
    <recommendedName>
        <fullName evidence="5">SAM-dependent methyltransferase, MidA family</fullName>
    </recommendedName>
</protein>
<gene>
    <name evidence="3" type="ORF">DSM104440_03088</name>
</gene>
<evidence type="ECO:0008006" key="5">
    <source>
        <dbReference type="Google" id="ProtNLM"/>
    </source>
</evidence>
<keyword evidence="2" id="KW-0808">Transferase</keyword>
<dbReference type="RefSeq" id="WP_171164226.1">
    <property type="nucleotide sequence ID" value="NZ_CP053073.1"/>
</dbReference>
<keyword evidence="4" id="KW-1185">Reference proteome</keyword>
<dbReference type="EMBL" id="CP053073">
    <property type="protein sequence ID" value="QJR16259.1"/>
    <property type="molecule type" value="Genomic_DNA"/>
</dbReference>
<evidence type="ECO:0000313" key="4">
    <source>
        <dbReference type="Proteomes" id="UP000503096"/>
    </source>
</evidence>
<name>A0A6M4H946_9PROT</name>
<dbReference type="KEGG" id="upl:DSM104440_03088"/>
<dbReference type="AlphaFoldDB" id="A0A6M4H946"/>
<dbReference type="PANTHER" id="PTHR12049">
    <property type="entry name" value="PROTEIN ARGININE METHYLTRANSFERASE NDUFAF7, MITOCHONDRIAL"/>
    <property type="match status" value="1"/>
</dbReference>
<dbReference type="InterPro" id="IPR029063">
    <property type="entry name" value="SAM-dependent_MTases_sf"/>
</dbReference>